<evidence type="ECO:0000313" key="2">
    <source>
        <dbReference type="Proteomes" id="UP000188993"/>
    </source>
</evidence>
<evidence type="ECO:0000313" key="1">
    <source>
        <dbReference type="EMBL" id="AQS54409.1"/>
    </source>
</evidence>
<dbReference type="EMBL" id="CP019729">
    <property type="protein sequence ID" value="AQS54409.1"/>
    <property type="molecule type" value="Genomic_DNA"/>
</dbReference>
<keyword evidence="1" id="KW-0614">Plasmid</keyword>
<proteinExistence type="predicted"/>
<reference evidence="1 2" key="1">
    <citation type="journal article" date="2014" name="Int. J. Syst. Evol. Microbiol.">
        <title>Jeotgalibaca dankookensis gen. nov., sp. nov., a member of the family Carnobacteriaceae, isolated from seujeot (Korean traditional food).</title>
        <authorList>
            <person name="Lee D.G."/>
            <person name="Trujillo M.E."/>
            <person name="Kang H."/>
            <person name="Ahn T.Y."/>
        </authorList>
    </citation>
    <scope>NUCLEOTIDE SEQUENCE [LARGE SCALE GENOMIC DNA]</scope>
    <source>
        <strain evidence="1 2">EX-07</strain>
        <plasmid evidence="2">Plasmid</plasmid>
    </source>
</reference>
<dbReference type="AlphaFoldDB" id="A0A1S6ISA0"/>
<dbReference type="Proteomes" id="UP000188993">
    <property type="component" value="Plasmid unnamed"/>
</dbReference>
<geneLocation type="plasmid" evidence="2"/>
<accession>A0A1S6ISA0</accession>
<protein>
    <submittedName>
        <fullName evidence="1">Uncharacterized protein</fullName>
    </submittedName>
</protein>
<gene>
    <name evidence="1" type="ORF">BW727_200006</name>
</gene>
<keyword evidence="2" id="KW-1185">Reference proteome</keyword>
<organism evidence="1 2">
    <name type="scientific">Jeotgalibaca dankookensis</name>
    <dbReference type="NCBI Taxonomy" id="708126"/>
    <lineage>
        <taxon>Bacteria</taxon>
        <taxon>Bacillati</taxon>
        <taxon>Bacillota</taxon>
        <taxon>Bacilli</taxon>
        <taxon>Lactobacillales</taxon>
        <taxon>Carnobacteriaceae</taxon>
        <taxon>Jeotgalibaca</taxon>
    </lineage>
</organism>
<sequence>MQYGFLFLAVQLLLNRLKYNQDQKLKEVEKNNTKEIQREAFYRTQNEGELKKIVTEYALIITDPQKFGKAKLPRKKIPTDEENKQHVIDIMNLLIIYGSEEAILIAGILMQLTYGMDLENAETLTEREKWAQYWLAAELVTQLKSDYTGITIEPMDIIKLKISDLNDPEQADKFKIGKEYAEELIKKEQKKRN</sequence>
<dbReference type="KEGG" id="jda:BW727_200006"/>
<name>A0A1S6ISA0_9LACT</name>